<keyword evidence="3" id="KW-1003">Cell membrane</keyword>
<feature type="transmembrane region" description="Helical" evidence="7">
    <location>
        <begin position="12"/>
        <end position="29"/>
    </location>
</feature>
<keyword evidence="5 7" id="KW-1133">Transmembrane helix</keyword>
<evidence type="ECO:0000256" key="3">
    <source>
        <dbReference type="ARBA" id="ARBA00022475"/>
    </source>
</evidence>
<dbReference type="RefSeq" id="WP_011893792.1">
    <property type="nucleotide sequence ID" value="NZ_JACKST010000047.1"/>
</dbReference>
<comment type="subcellular location">
    <subcellularLocation>
        <location evidence="1">Cell membrane</location>
        <topology evidence="1">Multi-pass membrane protein</topology>
    </subcellularLocation>
</comment>
<dbReference type="OMA" id="YFMAHAP"/>
<dbReference type="InterPro" id="IPR032808">
    <property type="entry name" value="DoxX"/>
</dbReference>
<evidence type="ECO:0000313" key="8">
    <source>
        <dbReference type="EMBL" id="STZ44288.1"/>
    </source>
</evidence>
<keyword evidence="6 7" id="KW-0472">Membrane</keyword>
<dbReference type="AlphaFoldDB" id="A0A378SQB2"/>
<evidence type="ECO:0000256" key="2">
    <source>
        <dbReference type="ARBA" id="ARBA00006679"/>
    </source>
</evidence>
<dbReference type="PANTHER" id="PTHR33452:SF4">
    <property type="entry name" value="BLL4328 PROTEIN"/>
    <property type="match status" value="1"/>
</dbReference>
<proteinExistence type="inferred from homology"/>
<reference evidence="8 9" key="1">
    <citation type="submission" date="2018-06" db="EMBL/GenBank/DDBJ databases">
        <authorList>
            <consortium name="Pathogen Informatics"/>
            <person name="Doyle S."/>
        </authorList>
    </citation>
    <scope>NUCLEOTIDE SEQUENCE [LARGE SCALE GENOMIC DNA]</scope>
    <source>
        <strain evidence="8 9">NCTC10742</strain>
    </source>
</reference>
<evidence type="ECO:0000313" key="9">
    <source>
        <dbReference type="Proteomes" id="UP000254291"/>
    </source>
</evidence>
<dbReference type="Proteomes" id="UP000254291">
    <property type="component" value="Unassembled WGS sequence"/>
</dbReference>
<accession>A0A378SQB2</accession>
<comment type="similarity">
    <text evidence="2">Belongs to the DoxX family.</text>
</comment>
<dbReference type="PANTHER" id="PTHR33452">
    <property type="entry name" value="OXIDOREDUCTASE CATD-RELATED"/>
    <property type="match status" value="1"/>
</dbReference>
<feature type="transmembrane region" description="Helical" evidence="7">
    <location>
        <begin position="49"/>
        <end position="69"/>
    </location>
</feature>
<name>A0A378SQB2_9MYCO</name>
<keyword evidence="4 7" id="KW-0812">Transmembrane</keyword>
<evidence type="ECO:0000256" key="1">
    <source>
        <dbReference type="ARBA" id="ARBA00004651"/>
    </source>
</evidence>
<sequence>MTTFDARLASYSSPMLSIFRIMFGVLFTLHGTMKLFGWPLGAAVPVGTWPYWFAGLIEVVCGILITVGFFTRIAAFIAAGHMAVAYFWQHWGIIGGEPKSFWPLGGDAGGNGGELAILYCFAFLLLATLGAGAWSVDGRRQVAGGSGVRRGRVVTGTAAPPVTAAPAAQPVRRGGLLSRFRRNRY</sequence>
<evidence type="ECO:0000256" key="6">
    <source>
        <dbReference type="ARBA" id="ARBA00023136"/>
    </source>
</evidence>
<protein>
    <submittedName>
        <fullName evidence="8">DoxX family protein</fullName>
    </submittedName>
</protein>
<feature type="transmembrane region" description="Helical" evidence="7">
    <location>
        <begin position="116"/>
        <end position="136"/>
    </location>
</feature>
<dbReference type="Pfam" id="PF07681">
    <property type="entry name" value="DoxX"/>
    <property type="match status" value="1"/>
</dbReference>
<dbReference type="InterPro" id="IPR051907">
    <property type="entry name" value="DoxX-like_oxidoreductase"/>
</dbReference>
<organism evidence="8 9">
    <name type="scientific">Mycolicibacterium gilvum</name>
    <dbReference type="NCBI Taxonomy" id="1804"/>
    <lineage>
        <taxon>Bacteria</taxon>
        <taxon>Bacillati</taxon>
        <taxon>Actinomycetota</taxon>
        <taxon>Actinomycetes</taxon>
        <taxon>Mycobacteriales</taxon>
        <taxon>Mycobacteriaceae</taxon>
        <taxon>Mycolicibacterium</taxon>
    </lineage>
</organism>
<evidence type="ECO:0000256" key="4">
    <source>
        <dbReference type="ARBA" id="ARBA00022692"/>
    </source>
</evidence>
<gene>
    <name evidence="8" type="ORF">NCTC10742_03521</name>
</gene>
<evidence type="ECO:0000256" key="5">
    <source>
        <dbReference type="ARBA" id="ARBA00022989"/>
    </source>
</evidence>
<dbReference type="EMBL" id="UGQM01000001">
    <property type="protein sequence ID" value="STZ44288.1"/>
    <property type="molecule type" value="Genomic_DNA"/>
</dbReference>
<feature type="transmembrane region" description="Helical" evidence="7">
    <location>
        <begin position="76"/>
        <end position="96"/>
    </location>
</feature>
<dbReference type="GO" id="GO:0005886">
    <property type="term" value="C:plasma membrane"/>
    <property type="evidence" value="ECO:0007669"/>
    <property type="project" value="UniProtKB-SubCell"/>
</dbReference>
<evidence type="ECO:0000256" key="7">
    <source>
        <dbReference type="SAM" id="Phobius"/>
    </source>
</evidence>